<feature type="transmembrane region" description="Helical" evidence="1">
    <location>
        <begin position="140"/>
        <end position="161"/>
    </location>
</feature>
<keyword evidence="1" id="KW-0472">Membrane</keyword>
<evidence type="ECO:0000313" key="3">
    <source>
        <dbReference type="Proteomes" id="UP001420932"/>
    </source>
</evidence>
<gene>
    <name evidence="2" type="ORF">Syun_011983</name>
</gene>
<protein>
    <submittedName>
        <fullName evidence="2">Uncharacterized protein</fullName>
    </submittedName>
</protein>
<keyword evidence="1" id="KW-1133">Transmembrane helix</keyword>
<dbReference type="AlphaFoldDB" id="A0AAP0PEU9"/>
<dbReference type="Proteomes" id="UP001420932">
    <property type="component" value="Unassembled WGS sequence"/>
</dbReference>
<sequence length="199" mass="21600">MEFCLNFNTFKRRNHDARQVRIRRHELGALVAVALPKANGLLRAEPVEGFTRRGQVVVDAGDAGVQQQSNGVAVAPVLRAALEGFVGQQVLGAAQFVVEGRGGGSKMRNDKGWPECNVIQEEGDYGDLDGDRGISRRCQALIALLGFVLLFTVFSLILWGASRPYKAEIVMKSLSVDNFYFGEGSDGTGVPTKMLIVNC</sequence>
<evidence type="ECO:0000313" key="2">
    <source>
        <dbReference type="EMBL" id="KAK9142583.1"/>
    </source>
</evidence>
<accession>A0AAP0PEU9</accession>
<reference evidence="2 3" key="1">
    <citation type="submission" date="2024-01" db="EMBL/GenBank/DDBJ databases">
        <title>Genome assemblies of Stephania.</title>
        <authorList>
            <person name="Yang L."/>
        </authorList>
    </citation>
    <scope>NUCLEOTIDE SEQUENCE [LARGE SCALE GENOMIC DNA]</scope>
    <source>
        <strain evidence="2">YNDBR</strain>
        <tissue evidence="2">Leaf</tissue>
    </source>
</reference>
<proteinExistence type="predicted"/>
<evidence type="ECO:0000256" key="1">
    <source>
        <dbReference type="SAM" id="Phobius"/>
    </source>
</evidence>
<keyword evidence="1" id="KW-0812">Transmembrane</keyword>
<comment type="caution">
    <text evidence="2">The sequence shown here is derived from an EMBL/GenBank/DDBJ whole genome shotgun (WGS) entry which is preliminary data.</text>
</comment>
<organism evidence="2 3">
    <name type="scientific">Stephania yunnanensis</name>
    <dbReference type="NCBI Taxonomy" id="152371"/>
    <lineage>
        <taxon>Eukaryota</taxon>
        <taxon>Viridiplantae</taxon>
        <taxon>Streptophyta</taxon>
        <taxon>Embryophyta</taxon>
        <taxon>Tracheophyta</taxon>
        <taxon>Spermatophyta</taxon>
        <taxon>Magnoliopsida</taxon>
        <taxon>Ranunculales</taxon>
        <taxon>Menispermaceae</taxon>
        <taxon>Menispermoideae</taxon>
        <taxon>Cissampelideae</taxon>
        <taxon>Stephania</taxon>
    </lineage>
</organism>
<dbReference type="EMBL" id="JBBNAF010000005">
    <property type="protein sequence ID" value="KAK9142583.1"/>
    <property type="molecule type" value="Genomic_DNA"/>
</dbReference>
<keyword evidence="3" id="KW-1185">Reference proteome</keyword>
<name>A0AAP0PEU9_9MAGN</name>